<dbReference type="RefSeq" id="XP_068139000.1">
    <property type="nucleotide sequence ID" value="XM_068282899.1"/>
</dbReference>
<accession>A0A1D8NH27</accession>
<dbReference type="Proteomes" id="UP000182444">
    <property type="component" value="Chromosome 1E"/>
</dbReference>
<evidence type="ECO:0000313" key="1">
    <source>
        <dbReference type="EMBL" id="AOW04929.1"/>
    </source>
</evidence>
<dbReference type="VEuPathDB" id="FungiDB:YALI1_E04910g"/>
<dbReference type="EMBL" id="CP017557">
    <property type="protein sequence ID" value="AOW04929.1"/>
    <property type="molecule type" value="Genomic_DNA"/>
</dbReference>
<evidence type="ECO:0000313" key="2">
    <source>
        <dbReference type="Proteomes" id="UP000182444"/>
    </source>
</evidence>
<proteinExistence type="predicted"/>
<organism evidence="1 2">
    <name type="scientific">Yarrowia lipolytica</name>
    <name type="common">Candida lipolytica</name>
    <dbReference type="NCBI Taxonomy" id="4952"/>
    <lineage>
        <taxon>Eukaryota</taxon>
        <taxon>Fungi</taxon>
        <taxon>Dikarya</taxon>
        <taxon>Ascomycota</taxon>
        <taxon>Saccharomycotina</taxon>
        <taxon>Dipodascomycetes</taxon>
        <taxon>Dipodascales</taxon>
        <taxon>Dipodascales incertae sedis</taxon>
        <taxon>Yarrowia</taxon>
    </lineage>
</organism>
<dbReference type="AlphaFoldDB" id="A0A1D8NH27"/>
<protein>
    <submittedName>
        <fullName evidence="1">Uncharacterized protein</fullName>
    </submittedName>
</protein>
<name>A0A1D8NH27_YARLL</name>
<dbReference type="GeneID" id="94583513"/>
<gene>
    <name evidence="1" type="ORF">YALI1_E04910g</name>
</gene>
<sequence length="83" mass="9480">MCVASVGVWRRGKVTGVLADVAMLRMRSSCRMRTLGSCIWCCGRSPLVVFRLVVWFVRLPKARLWSIVMSRGVFSCSPTEWQR</sequence>
<reference evidence="1 2" key="1">
    <citation type="journal article" date="2016" name="PLoS ONE">
        <title>Sequence Assembly of Yarrowia lipolytica Strain W29/CLIB89 Shows Transposable Element Diversity.</title>
        <authorList>
            <person name="Magnan C."/>
            <person name="Yu J."/>
            <person name="Chang I."/>
            <person name="Jahn E."/>
            <person name="Kanomata Y."/>
            <person name="Wu J."/>
            <person name="Zeller M."/>
            <person name="Oakes M."/>
            <person name="Baldi P."/>
            <person name="Sandmeyer S."/>
        </authorList>
    </citation>
    <scope>NUCLEOTIDE SEQUENCE [LARGE SCALE GENOMIC DNA]</scope>
    <source>
        <strain evidence="2">CLIB89(W29)</strain>
    </source>
</reference>